<accession>A0A226E9P9</accession>
<proteinExistence type="predicted"/>
<sequence>METPSPEQQALQNPIILQTIFQNESLSTKNLRLVCNLWNEIILSLPQPKLSLRLTKRSESKKPSNCCDAVPFQTFCVKMEPKLAKCIIDYGCQKPALHSPSQRSSTAASRLLHVCDKFSQIIEEVTITFVEADFVPTLYEILQNCCPNLKKVELYFRPRGLHDEYMPSQSMIPLRVKPKLTSIRIVDPTAQFLKMTQMIINSAPNLTRFFYHGKRYPNLSRRGTVKWIQVDMSRMKLKDISNCGSTNGLNEMLDHVKNHLRVLVIANNFDLHDVQDNINWGDDDDWNDDSDHEDNVANNHELDFEDDNWDDDVGIELSDEDDEDYDIERIAFKIPKMKSLKMFENHLVDGFTCGDALQDICTARLPALETLKLSSAYLSSTNMDDLLQNAMRSKNLFTGVKNLHLTDVRDPKSIIGLGQVFTNLETLSIRLLNNGMEDRLGTAVEWVGLCEELFARGLKNCTMEIVPMGIEVDLLVLHIERMKQCLLLMKKVKNVSATIKCMKFKEETWKWMDPFIRDNKIPIKFETLHSG</sequence>
<comment type="caution">
    <text evidence="1">The sequence shown here is derived from an EMBL/GenBank/DDBJ whole genome shotgun (WGS) entry which is preliminary data.</text>
</comment>
<reference evidence="1 2" key="1">
    <citation type="submission" date="2015-12" db="EMBL/GenBank/DDBJ databases">
        <title>The genome of Folsomia candida.</title>
        <authorList>
            <person name="Faddeeva A."/>
            <person name="Derks M.F."/>
            <person name="Anvar Y."/>
            <person name="Smit S."/>
            <person name="Van Straalen N."/>
            <person name="Roelofs D."/>
        </authorList>
    </citation>
    <scope>NUCLEOTIDE SEQUENCE [LARGE SCALE GENOMIC DNA]</scope>
    <source>
        <strain evidence="1 2">VU population</strain>
        <tissue evidence="1">Whole body</tissue>
    </source>
</reference>
<protein>
    <recommendedName>
        <fullName evidence="3">F-box domain-containing protein</fullName>
    </recommendedName>
</protein>
<dbReference type="AlphaFoldDB" id="A0A226E9P9"/>
<gene>
    <name evidence="1" type="ORF">Fcan01_10842</name>
</gene>
<dbReference type="Proteomes" id="UP000198287">
    <property type="component" value="Unassembled WGS sequence"/>
</dbReference>
<evidence type="ECO:0000313" key="1">
    <source>
        <dbReference type="EMBL" id="OXA54342.1"/>
    </source>
</evidence>
<keyword evidence="2" id="KW-1185">Reference proteome</keyword>
<dbReference type="Gene3D" id="3.80.10.10">
    <property type="entry name" value="Ribonuclease Inhibitor"/>
    <property type="match status" value="1"/>
</dbReference>
<name>A0A226E9P9_FOLCA</name>
<evidence type="ECO:0008006" key="3">
    <source>
        <dbReference type="Google" id="ProtNLM"/>
    </source>
</evidence>
<organism evidence="1 2">
    <name type="scientific">Folsomia candida</name>
    <name type="common">Springtail</name>
    <dbReference type="NCBI Taxonomy" id="158441"/>
    <lineage>
        <taxon>Eukaryota</taxon>
        <taxon>Metazoa</taxon>
        <taxon>Ecdysozoa</taxon>
        <taxon>Arthropoda</taxon>
        <taxon>Hexapoda</taxon>
        <taxon>Collembola</taxon>
        <taxon>Entomobryomorpha</taxon>
        <taxon>Isotomoidea</taxon>
        <taxon>Isotomidae</taxon>
        <taxon>Proisotominae</taxon>
        <taxon>Folsomia</taxon>
    </lineage>
</organism>
<evidence type="ECO:0000313" key="2">
    <source>
        <dbReference type="Proteomes" id="UP000198287"/>
    </source>
</evidence>
<dbReference type="InterPro" id="IPR032675">
    <property type="entry name" value="LRR_dom_sf"/>
</dbReference>
<dbReference type="EMBL" id="LNIX01000005">
    <property type="protein sequence ID" value="OXA54342.1"/>
    <property type="molecule type" value="Genomic_DNA"/>
</dbReference>